<gene>
    <name evidence="1" type="ORF">K3G42_028660</name>
</gene>
<dbReference type="EMBL" id="CM037620">
    <property type="protein sequence ID" value="KAH7995803.1"/>
    <property type="molecule type" value="Genomic_DNA"/>
</dbReference>
<evidence type="ECO:0000313" key="1">
    <source>
        <dbReference type="EMBL" id="KAH7995803.1"/>
    </source>
</evidence>
<comment type="caution">
    <text evidence="1">The sequence shown here is derived from an EMBL/GenBank/DDBJ whole genome shotgun (WGS) entry which is preliminary data.</text>
</comment>
<name>A0ACB8ETY3_9SAUR</name>
<evidence type="ECO:0000313" key="2">
    <source>
        <dbReference type="Proteomes" id="UP000827872"/>
    </source>
</evidence>
<sequence>MVLVGAAAGKVATASTSFLLGPALPPTPSAMPNQKSNKGKKNKHANSSGDEQENGALAAAAGAAAGTIGALDAVAAVGGSGPMVAAGGDGSAGRAAAAMGSASDEARNVKAEGKGRGGPGRVGQEELDHFVKRLQKENGRIDFVEGLIMIDMEKMESGHLEQATEIINKYESRFHYLAVDRVFMQKIQRFLTNLQVKIKLEVAKSNFQAQTLNSHLEKLASRIDACAYPNVDKESITSDELYMFAMTVMEELKKRSQYLHCLLGPGFAVLQPEALTQSSTEHSSHSTSFQQDSKAAVMGVEYTSLMTPSKMGKTAFDDAAISVVKHLIGTQRFKRTAEEQQHEKDHLLLVTGNGGRGARGGGDGGGGAGAGGVIATGSAPGDIIPSRTSQSSVTAAAKKSVSSKKLSMAR</sequence>
<accession>A0ACB8ETY3</accession>
<dbReference type="Proteomes" id="UP000827872">
    <property type="component" value="Linkage Group LG07"/>
</dbReference>
<reference evidence="1" key="1">
    <citation type="submission" date="2021-08" db="EMBL/GenBank/DDBJ databases">
        <title>The first chromosome-level gecko genome reveals the dynamic sex chromosomes of Neotropical dwarf geckos (Sphaerodactylidae: Sphaerodactylus).</title>
        <authorList>
            <person name="Pinto B.J."/>
            <person name="Keating S.E."/>
            <person name="Gamble T."/>
        </authorList>
    </citation>
    <scope>NUCLEOTIDE SEQUENCE</scope>
    <source>
        <strain evidence="1">TG3544</strain>
    </source>
</reference>
<organism evidence="1 2">
    <name type="scientific">Sphaerodactylus townsendi</name>
    <dbReference type="NCBI Taxonomy" id="933632"/>
    <lineage>
        <taxon>Eukaryota</taxon>
        <taxon>Metazoa</taxon>
        <taxon>Chordata</taxon>
        <taxon>Craniata</taxon>
        <taxon>Vertebrata</taxon>
        <taxon>Euteleostomi</taxon>
        <taxon>Lepidosauria</taxon>
        <taxon>Squamata</taxon>
        <taxon>Bifurcata</taxon>
        <taxon>Gekkota</taxon>
        <taxon>Sphaerodactylidae</taxon>
        <taxon>Sphaerodactylus</taxon>
    </lineage>
</organism>
<keyword evidence="2" id="KW-1185">Reference proteome</keyword>
<protein>
    <submittedName>
        <fullName evidence="1">Uncharacterized protein</fullName>
    </submittedName>
</protein>
<proteinExistence type="predicted"/>